<evidence type="ECO:0000259" key="5">
    <source>
        <dbReference type="PROSITE" id="PS50968"/>
    </source>
</evidence>
<dbReference type="GO" id="GO:0019464">
    <property type="term" value="P:glycine decarboxylation via glycine cleavage system"/>
    <property type="evidence" value="ECO:0007669"/>
    <property type="project" value="UniProtKB-UniRule"/>
</dbReference>
<reference evidence="7" key="2">
    <citation type="journal article" date="2019" name="BMC Genomics">
        <title>Complete genome sequence analysis of the thermoacidophilic verrucomicrobial methanotroph 'Candidatus Methylacidiphilum kamchatkense' strain Kam1 and comparison with its closest relatives.</title>
        <authorList>
            <person name="Kruse T."/>
            <person name="Ratnadevi C.M."/>
            <person name="Erikstad H.A."/>
            <person name="Birkeland N.K."/>
        </authorList>
    </citation>
    <scope>NUCLEOTIDE SEQUENCE</scope>
    <source>
        <strain evidence="7">Kam1</strain>
    </source>
</reference>
<dbReference type="PANTHER" id="PTHR11715:SF3">
    <property type="entry name" value="GLYCINE CLEAVAGE SYSTEM H PROTEIN-RELATED"/>
    <property type="match status" value="1"/>
</dbReference>
<evidence type="ECO:0000256" key="3">
    <source>
        <dbReference type="HAMAP-Rule" id="MF_00272"/>
    </source>
</evidence>
<dbReference type="InterPro" id="IPR003016">
    <property type="entry name" value="2-oxoA_DH_lipoyl-BS"/>
</dbReference>
<dbReference type="Proteomes" id="UP000031594">
    <property type="component" value="Unassembled WGS sequence"/>
</dbReference>
<comment type="similarity">
    <text evidence="1 3">Belongs to the GcvH family.</text>
</comment>
<keyword evidence="2 3" id="KW-0450">Lipoyl</keyword>
<dbReference type="EMBL" id="JQNX01000010">
    <property type="protein sequence ID" value="KIE57806.1"/>
    <property type="molecule type" value="Genomic_DNA"/>
</dbReference>
<organism evidence="7 9">
    <name type="scientific">Methylacidiphilum kamchatkense Kam1</name>
    <dbReference type="NCBI Taxonomy" id="1202785"/>
    <lineage>
        <taxon>Bacteria</taxon>
        <taxon>Pseudomonadati</taxon>
        <taxon>Verrucomicrobiota</taxon>
        <taxon>Methylacidiphilae</taxon>
        <taxon>Methylacidiphilales</taxon>
        <taxon>Methylacidiphilaceae</taxon>
        <taxon>Methylacidiphilum (ex Ratnadevi et al. 2023)</taxon>
    </lineage>
</organism>
<dbReference type="OrthoDB" id="9796712at2"/>
<dbReference type="PANTHER" id="PTHR11715">
    <property type="entry name" value="GLYCINE CLEAVAGE SYSTEM H PROTEIN"/>
    <property type="match status" value="1"/>
</dbReference>
<comment type="cofactor">
    <cofactor evidence="3">
        <name>(R)-lipoate</name>
        <dbReference type="ChEBI" id="CHEBI:83088"/>
    </cofactor>
    <text evidence="3">Binds 1 lipoyl cofactor covalently.</text>
</comment>
<dbReference type="HAMAP" id="MF_00272">
    <property type="entry name" value="GcvH"/>
    <property type="match status" value="1"/>
</dbReference>
<dbReference type="CDD" id="cd06848">
    <property type="entry name" value="GCS_H"/>
    <property type="match status" value="1"/>
</dbReference>
<dbReference type="GO" id="GO:0005737">
    <property type="term" value="C:cytoplasm"/>
    <property type="evidence" value="ECO:0007669"/>
    <property type="project" value="TreeGrafter"/>
</dbReference>
<reference evidence="6 8" key="1">
    <citation type="submission" date="2014-08" db="EMBL/GenBank/DDBJ databases">
        <title>Methylacidiphilum kamchatkense strain Kam1 draft genome sequence.</title>
        <authorList>
            <person name="Birkeland N.-K."/>
            <person name="Erikstad H.A."/>
        </authorList>
    </citation>
    <scope>NUCLEOTIDE SEQUENCE [LARGE SCALE GENOMIC DNA]</scope>
    <source>
        <strain evidence="6 8">Kam1</strain>
    </source>
</reference>
<evidence type="ECO:0000256" key="1">
    <source>
        <dbReference type="ARBA" id="ARBA00009249"/>
    </source>
</evidence>
<evidence type="ECO:0000256" key="2">
    <source>
        <dbReference type="ARBA" id="ARBA00022823"/>
    </source>
</evidence>
<dbReference type="NCBIfam" id="NF002270">
    <property type="entry name" value="PRK01202.1"/>
    <property type="match status" value="1"/>
</dbReference>
<sequence length="129" mass="14455">MNIPSDRFYTDTHEWVMVSGDIATVGITEHAQRELSDIVYVELPKVGERVSQKSVVGVIESVKAASDLYAPVSGEVLEVNSQLAEHPSLINSNPYGEGWLYKIRILNPQELNDLKDADAYRELLKNKKL</sequence>
<name>A0A0C1RSD0_9BACT</name>
<dbReference type="SUPFAM" id="SSF51230">
    <property type="entry name" value="Single hybrid motif"/>
    <property type="match status" value="1"/>
</dbReference>
<protein>
    <recommendedName>
        <fullName evidence="3">Glycine cleavage system H protein</fullName>
    </recommendedName>
</protein>
<dbReference type="GO" id="GO:0009249">
    <property type="term" value="P:protein lipoylation"/>
    <property type="evidence" value="ECO:0007669"/>
    <property type="project" value="TreeGrafter"/>
</dbReference>
<evidence type="ECO:0000256" key="4">
    <source>
        <dbReference type="PIRSR" id="PIRSR617453-50"/>
    </source>
</evidence>
<evidence type="ECO:0000313" key="8">
    <source>
        <dbReference type="Proteomes" id="UP000031594"/>
    </source>
</evidence>
<dbReference type="PROSITE" id="PS50968">
    <property type="entry name" value="BIOTINYL_LIPOYL"/>
    <property type="match status" value="1"/>
</dbReference>
<gene>
    <name evidence="3" type="primary">gcvH</name>
    <name evidence="6" type="ORF">A946_10785</name>
    <name evidence="7" type="ORF">kam1_165</name>
</gene>
<evidence type="ECO:0000313" key="9">
    <source>
        <dbReference type="Proteomes" id="UP000315925"/>
    </source>
</evidence>
<reference evidence="9" key="3">
    <citation type="submission" date="2019-03" db="EMBL/GenBank/DDBJ databases">
        <title>Complete genome of Methylacidiphilum kamchatkense Kam1.</title>
        <authorList>
            <person name="Kruse T."/>
            <person name="Murarilal Ratnadevi C."/>
            <person name="Erikstad H.-A."/>
            <person name="Birkeland N.-K."/>
        </authorList>
    </citation>
    <scope>NUCLEOTIDE SEQUENCE [LARGE SCALE GENOMIC DNA]</scope>
    <source>
        <strain evidence="9">kam1</strain>
    </source>
</reference>
<comment type="function">
    <text evidence="3">The glycine cleavage system catalyzes the degradation of glycine. The H protein shuttles the methylamine group of glycine from the P protein to the T protein.</text>
</comment>
<feature type="domain" description="Lipoyl-binding" evidence="5">
    <location>
        <begin position="22"/>
        <end position="104"/>
    </location>
</feature>
<dbReference type="InterPro" id="IPR011053">
    <property type="entry name" value="Single_hybrid_motif"/>
</dbReference>
<dbReference type="Pfam" id="PF01597">
    <property type="entry name" value="GCV_H"/>
    <property type="match status" value="1"/>
</dbReference>
<dbReference type="InterPro" id="IPR033753">
    <property type="entry name" value="GCV_H/Fam206"/>
</dbReference>
<dbReference type="Gene3D" id="2.40.50.100">
    <property type="match status" value="1"/>
</dbReference>
<dbReference type="NCBIfam" id="TIGR00527">
    <property type="entry name" value="gcvH"/>
    <property type="match status" value="1"/>
</dbReference>
<dbReference type="STRING" id="1202785.A946_10785"/>
<dbReference type="AlphaFoldDB" id="A0A0C1RSD0"/>
<proteinExistence type="inferred from homology"/>
<dbReference type="InterPro" id="IPR000089">
    <property type="entry name" value="Biotin_lipoyl"/>
</dbReference>
<evidence type="ECO:0000313" key="6">
    <source>
        <dbReference type="EMBL" id="KIE57806.1"/>
    </source>
</evidence>
<dbReference type="RefSeq" id="WP_039722186.1">
    <property type="nucleotide sequence ID" value="NZ_CP037899.1"/>
</dbReference>
<dbReference type="InterPro" id="IPR017453">
    <property type="entry name" value="GCV_H_sub"/>
</dbReference>
<dbReference type="KEGG" id="mkc:kam1_165"/>
<accession>A0A0C1RSD0</accession>
<dbReference type="Proteomes" id="UP000315925">
    <property type="component" value="Chromosome"/>
</dbReference>
<dbReference type="EMBL" id="CP037899">
    <property type="protein sequence ID" value="QDQ41422.1"/>
    <property type="molecule type" value="Genomic_DNA"/>
</dbReference>
<dbReference type="InterPro" id="IPR002930">
    <property type="entry name" value="GCV_H"/>
</dbReference>
<comment type="subunit">
    <text evidence="3">The glycine cleavage system is composed of four proteins: P, T, L and H.</text>
</comment>
<dbReference type="PROSITE" id="PS00189">
    <property type="entry name" value="LIPOYL"/>
    <property type="match status" value="1"/>
</dbReference>
<evidence type="ECO:0000313" key="7">
    <source>
        <dbReference type="EMBL" id="QDQ41422.1"/>
    </source>
</evidence>
<feature type="modified residue" description="N6-lipoyllysine" evidence="3 4">
    <location>
        <position position="63"/>
    </location>
</feature>
<dbReference type="GO" id="GO:0005960">
    <property type="term" value="C:glycine cleavage complex"/>
    <property type="evidence" value="ECO:0007669"/>
    <property type="project" value="InterPro"/>
</dbReference>
<keyword evidence="8" id="KW-1185">Reference proteome</keyword>